<dbReference type="SUPFAM" id="SSF101960">
    <property type="entry name" value="Stabilizer of iron transporter SufD"/>
    <property type="match status" value="1"/>
</dbReference>
<sequence>MKLNKQLNFFIKKKIFIKNYRNSICKKSLKIFNEKIISFSKEKEKNFISSIIKYDYSFPRKENIDWNILKKYLIDKNGIYLFFLNGFYLSNFLENKFIFSINEILLKKKSNSTIENFFGKTISNNDIFNSLNFLFSKDGAYIFLPDKICLKKTIYIINLYKIKNDFSILNTRNLIILGKKSQAKIVEFHESLTNKIFFSNYITEIYNKKESNIEYIKLYTNIAYSYLRNKTYITQKKKSICTLNNFSFEGKFLNENINFFSCGKKSKSYFNGLAILKKKSIHQYVKINSLIDHLFSNCESYQLTKSILDGTSKGSFNGKIIIHKKANNIIAFQKNNNILLNKNSYVYSNPELEIFANNVKCSHGSTLGTLEKNKIFYLCTRGIEKKIAKSILILLYAKKILKNINIPKIKLFLSKKILNILNLKNVF</sequence>
<dbReference type="PANTHER" id="PTHR43575">
    <property type="entry name" value="PROTEIN ABCI7, CHLOROPLASTIC"/>
    <property type="match status" value="1"/>
</dbReference>
<dbReference type="InterPro" id="IPR000825">
    <property type="entry name" value="SUF_FeS_clus_asmbl_SufBD_core"/>
</dbReference>
<gene>
    <name evidence="2" type="primary">sufD</name>
    <name evidence="2" type="ordered locus">SMDSEM_203</name>
</gene>
<dbReference type="GO" id="GO:0016226">
    <property type="term" value="P:iron-sulfur cluster assembly"/>
    <property type="evidence" value="ECO:0007669"/>
    <property type="project" value="InterPro"/>
</dbReference>
<dbReference type="Pfam" id="PF01458">
    <property type="entry name" value="SUFBD_core"/>
    <property type="match status" value="1"/>
</dbReference>
<feature type="domain" description="SUF system FeS cluster assembly SufBD core" evidence="1">
    <location>
        <begin position="167"/>
        <end position="393"/>
    </location>
</feature>
<protein>
    <submittedName>
        <fullName evidence="2">Putative FeS assembly protein SufD</fullName>
    </submittedName>
</protein>
<dbReference type="Proteomes" id="UP000008074">
    <property type="component" value="Chromosome"/>
</dbReference>
<evidence type="ECO:0000313" key="2">
    <source>
        <dbReference type="EMBL" id="ACU52904.1"/>
    </source>
</evidence>
<evidence type="ECO:0000313" key="3">
    <source>
        <dbReference type="Proteomes" id="UP000008074"/>
    </source>
</evidence>
<name>C7LKE2_KARMS</name>
<evidence type="ECO:0000259" key="1">
    <source>
        <dbReference type="Pfam" id="PF01458"/>
    </source>
</evidence>
<reference evidence="2 3" key="1">
    <citation type="journal article" date="2009" name="Proc. Natl. Acad. Sci. U.S.A.">
        <title>Convergent evolution of metabolic roles in bacterial co-symbionts of insects.</title>
        <authorList>
            <person name="McCutcheon J.P."/>
            <person name="McDonald B.R."/>
            <person name="Moran N.A."/>
        </authorList>
    </citation>
    <scope>NUCLEOTIDE SEQUENCE [LARGE SCALE GENOMIC DNA]</scope>
    <source>
        <strain evidence="2 3">SMDSEM</strain>
    </source>
</reference>
<dbReference type="InterPro" id="IPR037284">
    <property type="entry name" value="SUF_FeS_clus_asmbl_SufBD_sf"/>
</dbReference>
<dbReference type="InterPro" id="IPR055346">
    <property type="entry name" value="Fe-S_cluster_assembly_SufBD"/>
</dbReference>
<organism evidence="2 3">
    <name type="scientific">Karelsulcia muelleri (strain SMDSEM)</name>
    <name type="common">Sulcia muelleri</name>
    <dbReference type="NCBI Taxonomy" id="595499"/>
    <lineage>
        <taxon>Bacteria</taxon>
        <taxon>Pseudomonadati</taxon>
        <taxon>Bacteroidota</taxon>
        <taxon>Flavobacteriia</taxon>
        <taxon>Flavobacteriales</taxon>
        <taxon>Candidatus Karelsulcia</taxon>
    </lineage>
</organism>
<accession>C7LKE2</accession>
<dbReference type="KEGG" id="sms:SMDSEM_203"/>
<dbReference type="STRING" id="595499.SMDSEM_203"/>
<proteinExistence type="predicted"/>
<dbReference type="AlphaFoldDB" id="C7LKE2"/>
<dbReference type="EMBL" id="CP001605">
    <property type="protein sequence ID" value="ACU52904.1"/>
    <property type="molecule type" value="Genomic_DNA"/>
</dbReference>
<dbReference type="PANTHER" id="PTHR43575:SF1">
    <property type="entry name" value="PROTEIN ABCI7, CHLOROPLASTIC"/>
    <property type="match status" value="1"/>
</dbReference>
<dbReference type="HOGENOM" id="CLU_026231_5_0_10"/>